<evidence type="ECO:0000313" key="3">
    <source>
        <dbReference type="Proteomes" id="UP000221024"/>
    </source>
</evidence>
<proteinExistence type="predicted"/>
<dbReference type="AlphaFoldDB" id="A0A2H3P6J0"/>
<feature type="transmembrane region" description="Helical" evidence="1">
    <location>
        <begin position="21"/>
        <end position="42"/>
    </location>
</feature>
<reference evidence="2 3" key="1">
    <citation type="submission" date="2017-10" db="EMBL/GenBank/DDBJ databases">
        <title>Draft genome of Longimonas halophila.</title>
        <authorList>
            <person name="Goh K.M."/>
            <person name="Shamsir M.S."/>
            <person name="Lim S.W."/>
        </authorList>
    </citation>
    <scope>NUCLEOTIDE SEQUENCE [LARGE SCALE GENOMIC DNA]</scope>
    <source>
        <strain evidence="2 3">KCTC 42399</strain>
    </source>
</reference>
<feature type="transmembrane region" description="Helical" evidence="1">
    <location>
        <begin position="120"/>
        <end position="139"/>
    </location>
</feature>
<dbReference type="EMBL" id="PDEP01000004">
    <property type="protein sequence ID" value="PEN07952.1"/>
    <property type="molecule type" value="Genomic_DNA"/>
</dbReference>
<accession>A0A2H3P6J0</accession>
<sequence length="208" mass="23522">MDEASRSNTRFLDRPLNTTSRILMGLAALLVAGAILAPLWQIRLEAPMYEDPLLMDIYAHKLESGNDGQDLKEINTLNKYVGMRTIQEADFTEMDWMPFVLGGFALLALRAMFFGRIRNAVDVGVLFAYFGAFSLYRFYYQMYVYAQNLDPTAPMNMEPFMPAVIGSNTVANFTQWSYPNWGSALLAGFIMLVVAAIWRSRNESHNAS</sequence>
<evidence type="ECO:0008006" key="4">
    <source>
        <dbReference type="Google" id="ProtNLM"/>
    </source>
</evidence>
<gene>
    <name evidence="2" type="ORF">CRI93_05775</name>
</gene>
<dbReference type="Proteomes" id="UP000221024">
    <property type="component" value="Unassembled WGS sequence"/>
</dbReference>
<feature type="transmembrane region" description="Helical" evidence="1">
    <location>
        <begin position="181"/>
        <end position="198"/>
    </location>
</feature>
<evidence type="ECO:0000313" key="2">
    <source>
        <dbReference type="EMBL" id="PEN07952.1"/>
    </source>
</evidence>
<dbReference type="RefSeq" id="WP_098061676.1">
    <property type="nucleotide sequence ID" value="NZ_PDEP01000004.1"/>
</dbReference>
<keyword evidence="1" id="KW-0812">Transmembrane</keyword>
<name>A0A2H3P6J0_9BACT</name>
<keyword evidence="3" id="KW-1185">Reference proteome</keyword>
<keyword evidence="1" id="KW-1133">Transmembrane helix</keyword>
<evidence type="ECO:0000256" key="1">
    <source>
        <dbReference type="SAM" id="Phobius"/>
    </source>
</evidence>
<keyword evidence="1" id="KW-0472">Membrane</keyword>
<protein>
    <recommendedName>
        <fullName evidence="4">Copper chaperone NosL</fullName>
    </recommendedName>
</protein>
<feature type="transmembrane region" description="Helical" evidence="1">
    <location>
        <begin position="96"/>
        <end position="113"/>
    </location>
</feature>
<dbReference type="OrthoDB" id="9809859at2"/>
<comment type="caution">
    <text evidence="2">The sequence shown here is derived from an EMBL/GenBank/DDBJ whole genome shotgun (WGS) entry which is preliminary data.</text>
</comment>
<organism evidence="2 3">
    <name type="scientific">Longimonas halophila</name>
    <dbReference type="NCBI Taxonomy" id="1469170"/>
    <lineage>
        <taxon>Bacteria</taxon>
        <taxon>Pseudomonadati</taxon>
        <taxon>Rhodothermota</taxon>
        <taxon>Rhodothermia</taxon>
        <taxon>Rhodothermales</taxon>
        <taxon>Salisaetaceae</taxon>
        <taxon>Longimonas</taxon>
    </lineage>
</organism>